<evidence type="ECO:0000256" key="4">
    <source>
        <dbReference type="ARBA" id="ARBA00022927"/>
    </source>
</evidence>
<comment type="caution">
    <text evidence="8">The sequence shown here is derived from an EMBL/GenBank/DDBJ whole genome shotgun (WGS) entry which is preliminary data.</text>
</comment>
<accession>A0ABP0FER5</accession>
<feature type="region of interest" description="Disordered" evidence="6">
    <location>
        <begin position="249"/>
        <end position="281"/>
    </location>
</feature>
<keyword evidence="3" id="KW-0813">Transport</keyword>
<feature type="domain" description="Clathrin/coatomer adaptor adaptin-like N-terminal" evidence="7">
    <location>
        <begin position="32"/>
        <end position="361"/>
    </location>
</feature>
<evidence type="ECO:0000313" key="8">
    <source>
        <dbReference type="EMBL" id="CAK8678173.1"/>
    </source>
</evidence>
<dbReference type="SUPFAM" id="SSF48371">
    <property type="entry name" value="ARM repeat"/>
    <property type="match status" value="1"/>
</dbReference>
<keyword evidence="5" id="KW-0472">Membrane</keyword>
<dbReference type="InterPro" id="IPR011989">
    <property type="entry name" value="ARM-like"/>
</dbReference>
<dbReference type="PANTHER" id="PTHR11134">
    <property type="entry name" value="ADAPTOR COMPLEX SUBUNIT BETA FAMILY MEMBER"/>
    <property type="match status" value="1"/>
</dbReference>
<dbReference type="InterPro" id="IPR026739">
    <property type="entry name" value="AP_beta"/>
</dbReference>
<dbReference type="EMBL" id="CAWYQH010000046">
    <property type="protein sequence ID" value="CAK8678173.1"/>
    <property type="molecule type" value="Genomic_DNA"/>
</dbReference>
<protein>
    <recommendedName>
        <fullName evidence="7">Clathrin/coatomer adaptor adaptin-like N-terminal domain-containing protein</fullName>
    </recommendedName>
</protein>
<reference evidence="8 9" key="1">
    <citation type="submission" date="2024-02" db="EMBL/GenBank/DDBJ databases">
        <authorList>
            <person name="Daric V."/>
            <person name="Darras S."/>
        </authorList>
    </citation>
    <scope>NUCLEOTIDE SEQUENCE [LARGE SCALE GENOMIC DNA]</scope>
</reference>
<proteinExistence type="inferred from homology"/>
<organism evidence="8 9">
    <name type="scientific">Clavelina lepadiformis</name>
    <name type="common">Light-bulb sea squirt</name>
    <name type="synonym">Ascidia lepadiformis</name>
    <dbReference type="NCBI Taxonomy" id="159417"/>
    <lineage>
        <taxon>Eukaryota</taxon>
        <taxon>Metazoa</taxon>
        <taxon>Chordata</taxon>
        <taxon>Tunicata</taxon>
        <taxon>Ascidiacea</taxon>
        <taxon>Aplousobranchia</taxon>
        <taxon>Clavelinidae</taxon>
        <taxon>Clavelina</taxon>
    </lineage>
</organism>
<evidence type="ECO:0000256" key="2">
    <source>
        <dbReference type="ARBA" id="ARBA00006613"/>
    </source>
</evidence>
<evidence type="ECO:0000256" key="5">
    <source>
        <dbReference type="ARBA" id="ARBA00023136"/>
    </source>
</evidence>
<sequence length="377" mass="42816">MSYNDKSPGASGDDGSQDPSASGLFTANYKKYEDLKEMLDQNKDSLKLDAMKRIIGMIAKGKNASMLFPAVVKNVACKNIEVKKLVYVYLERYAEEQQDLALLSISTFQRGLKDPNQLIRASALRVLSSIRVPIIVPIMLLSIKEGMNDMSPFVRKTAAHAIPKLHSLDPDQKENLIEIIDKLLSDRATLVVGSVVMAFQEVCPERIDLVHRHYRNLCSLLVDVDEWGQIAILSMMTRYARTQFLNPNKYENEDENETPFYDEEDEENEDSDVDNDKQKIKPPKYVMDNDHRLLLKSAKPLLQSRNAAVVMSVAQLYYHLAPYNEVGLVAKPLVRLLRGHREVQAIVLQNIASMSLKRKVILVVLDEMSFFNHTIMC</sequence>
<evidence type="ECO:0000256" key="6">
    <source>
        <dbReference type="SAM" id="MobiDB-lite"/>
    </source>
</evidence>
<name>A0ABP0FER5_CLALP</name>
<feature type="region of interest" description="Disordered" evidence="6">
    <location>
        <begin position="1"/>
        <end position="22"/>
    </location>
</feature>
<dbReference type="Gene3D" id="1.25.10.10">
    <property type="entry name" value="Leucine-rich Repeat Variant"/>
    <property type="match status" value="1"/>
</dbReference>
<keyword evidence="4" id="KW-0653">Protein transport</keyword>
<dbReference type="Pfam" id="PF01602">
    <property type="entry name" value="Adaptin_N"/>
    <property type="match status" value="1"/>
</dbReference>
<dbReference type="Proteomes" id="UP001642483">
    <property type="component" value="Unassembled WGS sequence"/>
</dbReference>
<evidence type="ECO:0000259" key="7">
    <source>
        <dbReference type="Pfam" id="PF01602"/>
    </source>
</evidence>
<dbReference type="InterPro" id="IPR002553">
    <property type="entry name" value="Clathrin/coatomer_adapt-like_N"/>
</dbReference>
<keyword evidence="9" id="KW-1185">Reference proteome</keyword>
<dbReference type="InterPro" id="IPR016024">
    <property type="entry name" value="ARM-type_fold"/>
</dbReference>
<evidence type="ECO:0000256" key="1">
    <source>
        <dbReference type="ARBA" id="ARBA00004308"/>
    </source>
</evidence>
<comment type="similarity">
    <text evidence="2">Belongs to the adaptor complexes large subunit family.</text>
</comment>
<feature type="compositionally biased region" description="Acidic residues" evidence="6">
    <location>
        <begin position="252"/>
        <end position="273"/>
    </location>
</feature>
<evidence type="ECO:0000313" key="9">
    <source>
        <dbReference type="Proteomes" id="UP001642483"/>
    </source>
</evidence>
<comment type="subcellular location">
    <subcellularLocation>
        <location evidence="1">Endomembrane system</location>
    </subcellularLocation>
</comment>
<gene>
    <name evidence="8" type="ORF">CVLEPA_LOCUS8117</name>
</gene>
<evidence type="ECO:0000256" key="3">
    <source>
        <dbReference type="ARBA" id="ARBA00022448"/>
    </source>
</evidence>